<dbReference type="InterPro" id="IPR011050">
    <property type="entry name" value="Pectin_lyase_fold/virulence"/>
</dbReference>
<dbReference type="GO" id="GO:0016829">
    <property type="term" value="F:lyase activity"/>
    <property type="evidence" value="ECO:0007669"/>
    <property type="project" value="UniProtKB-KW"/>
</dbReference>
<dbReference type="SUPFAM" id="SSF51126">
    <property type="entry name" value="Pectin lyase-like"/>
    <property type="match status" value="2"/>
</dbReference>
<feature type="signal peptide" evidence="2">
    <location>
        <begin position="1"/>
        <end position="32"/>
    </location>
</feature>
<protein>
    <submittedName>
        <fullName evidence="3">Polysaccharide lyase 6 family protein</fullName>
    </submittedName>
</protein>
<dbReference type="Pfam" id="PF14592">
    <property type="entry name" value="Chondroitinas_B"/>
    <property type="match status" value="1"/>
</dbReference>
<keyword evidence="2" id="KW-0732">Signal</keyword>
<dbReference type="RefSeq" id="WP_341987002.1">
    <property type="nucleotide sequence ID" value="NZ_JBBYHY010000006.1"/>
</dbReference>
<dbReference type="Proteomes" id="UP001455088">
    <property type="component" value="Unassembled WGS sequence"/>
</dbReference>
<accession>A0ABU9JMV5</accession>
<evidence type="ECO:0000256" key="1">
    <source>
        <dbReference type="SAM" id="MobiDB-lite"/>
    </source>
</evidence>
<keyword evidence="3" id="KW-0456">Lyase</keyword>
<dbReference type="CDD" id="cd14251">
    <property type="entry name" value="PL-6"/>
    <property type="match status" value="1"/>
</dbReference>
<feature type="region of interest" description="Disordered" evidence="1">
    <location>
        <begin position="718"/>
        <end position="741"/>
    </location>
</feature>
<dbReference type="InterPro" id="IPR012334">
    <property type="entry name" value="Pectin_lyas_fold"/>
</dbReference>
<evidence type="ECO:0000313" key="4">
    <source>
        <dbReference type="Proteomes" id="UP001455088"/>
    </source>
</evidence>
<gene>
    <name evidence="3" type="ORF">AAE039_11455</name>
</gene>
<feature type="chain" id="PRO_5046867589" evidence="2">
    <location>
        <begin position="33"/>
        <end position="741"/>
    </location>
</feature>
<evidence type="ECO:0000313" key="3">
    <source>
        <dbReference type="EMBL" id="MEL3954179.1"/>
    </source>
</evidence>
<dbReference type="InterPro" id="IPR039513">
    <property type="entry name" value="PL-6"/>
</dbReference>
<name>A0ABU9JMV5_9GAMM</name>
<sequence>MTLQHSQAPLARRPMAKALLLSLSLAAFPAVAADYLVRDAAAYATTVRALAPGDTVILADGVWRDVDLLFRGTGKIGQPIKLTAQTPGKVILSGQSQLRLAGEHLEVSNLVFRDGWAPGGEVVSFRRSASEWANHSRVTGIVIDRYNKPDRQQSDHWVALYGQHNRFDHNQLVGKTNAGTTLVVVRNATSGLDNQHRIDHNWFGPRPNLGSNGGETMRIGTSHDSQSDSRTVVENNWFEQCDGEVEIVSNKSGGNIYRGNVFQDSRGSLVLRHGHGNRVERNVFLGHGKAHTGGVRVINRHQTVRDNYFEGIAGDNFAAALSVMAGTHDAPLNRYEQIDHAVIERNSFIQVGTVLLGAGLDEERNAMPVNSRIAGNLFIGDGKRELLRAQGDLSGITFAGNVQSPAVSPGFPGGVSGHSLTLQRAPNGLLYPTAALDAGAPRDLAPIARDQVGVDWYPKTLTTTALDSGAVRTVAPGEDTLTAAVAASAPGDRLQLQCGRYTVSQVLAVDHPLSVAGPARGQASVQFSRPSLFEISVGGSLRLARLDIDGALAPDAAGNAVIRVPPGSQAFNYTLLLEDSHVHGLTANKAFDVIATGKGSLAARIALSNVTVEDITGSVIAAAAETDDLGTYNAEQVDLLDSTFRRIGGPVVNLYRGGTDESTFGPALQVHGNQFEQAGVADDTSLRLHGVQFASIRDNRFDRSGRIRFSHRVGEPTLRMGDNPLTATAPLLSDTPVEALP</sequence>
<keyword evidence="4" id="KW-1185">Reference proteome</keyword>
<comment type="caution">
    <text evidence="3">The sequence shown here is derived from an EMBL/GenBank/DDBJ whole genome shotgun (WGS) entry which is preliminary data.</text>
</comment>
<reference evidence="3 4" key="1">
    <citation type="submission" date="2024-04" db="EMBL/GenBank/DDBJ databases">
        <title>Bacterial endophytes with biocontrol capabilities against important plant pathogens.</title>
        <authorList>
            <person name="Alayande K.A."/>
        </authorList>
    </citation>
    <scope>NUCLEOTIDE SEQUENCE [LARGE SCALE GENOMIC DNA]</scope>
    <source>
        <strain evidence="3 4">KV22</strain>
    </source>
</reference>
<dbReference type="Gene3D" id="2.160.20.10">
    <property type="entry name" value="Single-stranded right-handed beta-helix, Pectin lyase-like"/>
    <property type="match status" value="1"/>
</dbReference>
<organism evidence="3 4">
    <name type="scientific">Stenotrophomonas bentonitica</name>
    <dbReference type="NCBI Taxonomy" id="1450134"/>
    <lineage>
        <taxon>Bacteria</taxon>
        <taxon>Pseudomonadati</taxon>
        <taxon>Pseudomonadota</taxon>
        <taxon>Gammaproteobacteria</taxon>
        <taxon>Lysobacterales</taxon>
        <taxon>Lysobacteraceae</taxon>
        <taxon>Stenotrophomonas</taxon>
    </lineage>
</organism>
<proteinExistence type="predicted"/>
<dbReference type="EMBL" id="JBBYHY010000006">
    <property type="protein sequence ID" value="MEL3954179.1"/>
    <property type="molecule type" value="Genomic_DNA"/>
</dbReference>
<evidence type="ECO:0000256" key="2">
    <source>
        <dbReference type="SAM" id="SignalP"/>
    </source>
</evidence>